<organism evidence="4 5">
    <name type="scientific">Zymoseptoria tritici ST99CH_1E4</name>
    <dbReference type="NCBI Taxonomy" id="1276532"/>
    <lineage>
        <taxon>Eukaryota</taxon>
        <taxon>Fungi</taxon>
        <taxon>Dikarya</taxon>
        <taxon>Ascomycota</taxon>
        <taxon>Pezizomycotina</taxon>
        <taxon>Dothideomycetes</taxon>
        <taxon>Dothideomycetidae</taxon>
        <taxon>Mycosphaerellales</taxon>
        <taxon>Mycosphaerellaceae</taxon>
        <taxon>Zymoseptoria</taxon>
    </lineage>
</organism>
<feature type="compositionally biased region" description="Polar residues" evidence="2">
    <location>
        <begin position="1"/>
        <end position="11"/>
    </location>
</feature>
<feature type="region of interest" description="Disordered" evidence="2">
    <location>
        <begin position="342"/>
        <end position="389"/>
    </location>
</feature>
<dbReference type="Gene3D" id="3.30.40.10">
    <property type="entry name" value="Zinc/RING finger domain, C3HC4 (zinc finger)"/>
    <property type="match status" value="1"/>
</dbReference>
<evidence type="ECO:0000313" key="4">
    <source>
        <dbReference type="EMBL" id="SMR55551.1"/>
    </source>
</evidence>
<feature type="region of interest" description="Disordered" evidence="2">
    <location>
        <begin position="1"/>
        <end position="61"/>
    </location>
</feature>
<evidence type="ECO:0000313" key="5">
    <source>
        <dbReference type="Proteomes" id="UP000245764"/>
    </source>
</evidence>
<reference evidence="5" key="1">
    <citation type="submission" date="2017-05" db="EMBL/GenBank/DDBJ databases">
        <authorList>
            <person name="Song R."/>
            <person name="Chenine A.L."/>
            <person name="Ruprecht R.M."/>
        </authorList>
    </citation>
    <scope>NUCLEOTIDE SEQUENCE [LARGE SCALE GENOMIC DNA]</scope>
</reference>
<dbReference type="GO" id="GO:0008270">
    <property type="term" value="F:zinc ion binding"/>
    <property type="evidence" value="ECO:0007669"/>
    <property type="project" value="UniProtKB-KW"/>
</dbReference>
<feature type="compositionally biased region" description="Basic and acidic residues" evidence="2">
    <location>
        <begin position="40"/>
        <end position="52"/>
    </location>
</feature>
<keyword evidence="1" id="KW-0863">Zinc-finger</keyword>
<dbReference type="InterPro" id="IPR001841">
    <property type="entry name" value="Znf_RING"/>
</dbReference>
<gene>
    <name evidence="4" type="ORF">ZT1E4_G7899</name>
</gene>
<accession>A0A2H1GPW1</accession>
<dbReference type="AlphaFoldDB" id="A0A2H1GPW1"/>
<feature type="domain" description="RING-type" evidence="3">
    <location>
        <begin position="287"/>
        <end position="326"/>
    </location>
</feature>
<dbReference type="SUPFAM" id="SSF57850">
    <property type="entry name" value="RING/U-box"/>
    <property type="match status" value="1"/>
</dbReference>
<name>A0A2H1GPW1_ZYMTR</name>
<evidence type="ECO:0000259" key="3">
    <source>
        <dbReference type="PROSITE" id="PS50089"/>
    </source>
</evidence>
<dbReference type="InterPro" id="IPR013083">
    <property type="entry name" value="Znf_RING/FYVE/PHD"/>
</dbReference>
<keyword evidence="1" id="KW-0862">Zinc</keyword>
<keyword evidence="1" id="KW-0479">Metal-binding</keyword>
<dbReference type="EMBL" id="LT854259">
    <property type="protein sequence ID" value="SMR55551.1"/>
    <property type="molecule type" value="Genomic_DNA"/>
</dbReference>
<feature type="compositionally biased region" description="Acidic residues" evidence="2">
    <location>
        <begin position="344"/>
        <end position="353"/>
    </location>
</feature>
<evidence type="ECO:0000256" key="1">
    <source>
        <dbReference type="PROSITE-ProRule" id="PRU00175"/>
    </source>
</evidence>
<feature type="compositionally biased region" description="Basic and acidic residues" evidence="2">
    <location>
        <begin position="354"/>
        <end position="375"/>
    </location>
</feature>
<proteinExistence type="predicted"/>
<dbReference type="Proteomes" id="UP000245764">
    <property type="component" value="Chromosome 7"/>
</dbReference>
<evidence type="ECO:0000256" key="2">
    <source>
        <dbReference type="SAM" id="MobiDB-lite"/>
    </source>
</evidence>
<protein>
    <recommendedName>
        <fullName evidence="3">RING-type domain-containing protein</fullName>
    </recommendedName>
</protein>
<dbReference type="PROSITE" id="PS50089">
    <property type="entry name" value="ZF_RING_2"/>
    <property type="match status" value="1"/>
</dbReference>
<sequence length="389" mass="43058">MDLNASLASETQEFRSSDAQPASPIVNGRLSMQSTCGTRDLSDVRRSQDPHTLDLGGTPWRTMDGSLLPSVNVDGDQRVSMINRAPTTQSRSNHATPHSSRIVRAQHRRRLLLGTLPPLTIPPRVMPTDEPAFPRQETVWQPIVVRLPNSLQELRGGLLNPGQLEAFHHWQENELALWFQTTPDANDHPDDYYEPLTDTDPVATWYTMAHIHEMQSHIETAENFEAPSWTYANPLYAEDRSDEDIIASMPLTTISADDPPIDPANDVATNEAAIRKHEGVIKCMGDCRICGEAISGIGYAAQCGHVCCVGEMIKWLKFQSSCPSCRKVLKHEDSCLVQMADDKEAAEEDVDCDGTDKDGDGREDAEGGEAARDEPSNVEEGSSHVKHQR</sequence>